<dbReference type="SUPFAM" id="SSF51366">
    <property type="entry name" value="Ribulose-phoshate binding barrel"/>
    <property type="match status" value="1"/>
</dbReference>
<keyword evidence="7" id="KW-1185">Reference proteome</keyword>
<evidence type="ECO:0000256" key="4">
    <source>
        <dbReference type="ARBA" id="ARBA00029440"/>
    </source>
</evidence>
<dbReference type="PANTHER" id="PTHR43090:SF2">
    <property type="entry name" value="1-(5-PHOSPHORIBOSYL)-5-[(5-PHOSPHORIBOSYLAMINO)METHYLIDENEAMINO] IMIDAZOLE-4-CARBOXAMIDE ISOMERASE"/>
    <property type="match status" value="1"/>
</dbReference>
<evidence type="ECO:0000256" key="3">
    <source>
        <dbReference type="ARBA" id="ARBA00023102"/>
    </source>
</evidence>
<dbReference type="InterPro" id="IPR044524">
    <property type="entry name" value="Isoase_HisA-like"/>
</dbReference>
<evidence type="ECO:0000313" key="6">
    <source>
        <dbReference type="EMBL" id="GAA0750137.1"/>
    </source>
</evidence>
<dbReference type="InterPro" id="IPR006062">
    <property type="entry name" value="His_biosynth"/>
</dbReference>
<organism evidence="6 7">
    <name type="scientific">Ideonella azotifigens</name>
    <dbReference type="NCBI Taxonomy" id="513160"/>
    <lineage>
        <taxon>Bacteria</taxon>
        <taxon>Pseudomonadati</taxon>
        <taxon>Pseudomonadota</taxon>
        <taxon>Betaproteobacteria</taxon>
        <taxon>Burkholderiales</taxon>
        <taxon>Sphaerotilaceae</taxon>
        <taxon>Ideonella</taxon>
    </lineage>
</organism>
<dbReference type="CDD" id="cd04723">
    <property type="entry name" value="HisA_HisF"/>
    <property type="match status" value="1"/>
</dbReference>
<evidence type="ECO:0000313" key="7">
    <source>
        <dbReference type="Proteomes" id="UP001500279"/>
    </source>
</evidence>
<evidence type="ECO:0000256" key="2">
    <source>
        <dbReference type="ARBA" id="ARBA00022605"/>
    </source>
</evidence>
<evidence type="ECO:0000256" key="1">
    <source>
        <dbReference type="ARBA" id="ARBA00009667"/>
    </source>
</evidence>
<reference evidence="6 7" key="1">
    <citation type="journal article" date="2019" name="Int. J. Syst. Evol. Microbiol.">
        <title>The Global Catalogue of Microorganisms (GCM) 10K type strain sequencing project: providing services to taxonomists for standard genome sequencing and annotation.</title>
        <authorList>
            <consortium name="The Broad Institute Genomics Platform"/>
            <consortium name="The Broad Institute Genome Sequencing Center for Infectious Disease"/>
            <person name="Wu L."/>
            <person name="Ma J."/>
        </authorList>
    </citation>
    <scope>NUCLEOTIDE SEQUENCE [LARGE SCALE GENOMIC DNA]</scope>
    <source>
        <strain evidence="6 7">JCM 15503</strain>
    </source>
</reference>
<keyword evidence="2 5" id="KW-0028">Amino-acid biosynthesis</keyword>
<protein>
    <submittedName>
        <fullName evidence="6">HisA/HisF-related TIM barrel protein</fullName>
    </submittedName>
</protein>
<sequence>MTLIPVIDLLKGRVVRAVRGDRQAYRPIESALCASSDPLTVARILVDHCAARQLYVADLDALTGGSVQHGLLRELLGALAGIELWVDAGFADADAASALGAQLAPHAERIVPVFASESLRSRAALEDCCSRFGAAGAVLSLDRRDGKRLDPAGCWDAVSLWPQRVIVMTLERVGSGAGPDLETMAALHRAAPGTTFVGAGGVRSSDDLARAHAAGAGAWLVASALHDLQLPRQPR</sequence>
<dbReference type="Pfam" id="PF00977">
    <property type="entry name" value="His_biosynth"/>
    <property type="match status" value="1"/>
</dbReference>
<proteinExistence type="inferred from homology"/>
<keyword evidence="3 5" id="KW-0368">Histidine biosynthesis</keyword>
<comment type="caution">
    <text evidence="6">The sequence shown here is derived from an EMBL/GenBank/DDBJ whole genome shotgun (WGS) entry which is preliminary data.</text>
</comment>
<name>A0ABN1JZC0_9BURK</name>
<comment type="pathway">
    <text evidence="4">Amino-acid biosynthesis.</text>
</comment>
<dbReference type="Proteomes" id="UP001500279">
    <property type="component" value="Unassembled WGS sequence"/>
</dbReference>
<dbReference type="InterPro" id="IPR013785">
    <property type="entry name" value="Aldolase_TIM"/>
</dbReference>
<dbReference type="Gene3D" id="3.20.20.70">
    <property type="entry name" value="Aldolase class I"/>
    <property type="match status" value="1"/>
</dbReference>
<dbReference type="PANTHER" id="PTHR43090">
    <property type="entry name" value="1-(5-PHOSPHORIBOSYL)-5-[(5-PHOSPHORIBOSYLAMINO)METHYLIDENEAMINO] IMIDAZOLE-4-CARBOXAMIDE ISOMERASE"/>
    <property type="match status" value="1"/>
</dbReference>
<accession>A0ABN1JZC0</accession>
<gene>
    <name evidence="6" type="ORF">GCM10009107_21450</name>
</gene>
<evidence type="ECO:0000256" key="5">
    <source>
        <dbReference type="RuleBase" id="RU003657"/>
    </source>
</evidence>
<comment type="similarity">
    <text evidence="1 5">Belongs to the HisA/HisF family.</text>
</comment>
<dbReference type="InterPro" id="IPR011060">
    <property type="entry name" value="RibuloseP-bd_barrel"/>
</dbReference>
<dbReference type="EMBL" id="BAAAEW010000011">
    <property type="protein sequence ID" value="GAA0750137.1"/>
    <property type="molecule type" value="Genomic_DNA"/>
</dbReference>
<dbReference type="RefSeq" id="WP_231012086.1">
    <property type="nucleotide sequence ID" value="NZ_BAAAEW010000011.1"/>
</dbReference>